<evidence type="ECO:0000313" key="2">
    <source>
        <dbReference type="EMBL" id="GJM99210.1"/>
    </source>
</evidence>
<feature type="signal peptide" evidence="1">
    <location>
        <begin position="1"/>
        <end position="29"/>
    </location>
</feature>
<sequence length="81" mass="8856">MASSAKSKSSSWLAPLILSCALLACTANGHFLYVGYYDRSCPQRGGHRAFRDGVEGRDPACHGARRAAPLLPRLLRQPNMR</sequence>
<reference evidence="2" key="1">
    <citation type="journal article" date="2018" name="DNA Res.">
        <title>Multiple hybrid de novo genome assembly of finger millet, an orphan allotetraploid crop.</title>
        <authorList>
            <person name="Hatakeyama M."/>
            <person name="Aluri S."/>
            <person name="Balachadran M.T."/>
            <person name="Sivarajan S.R."/>
            <person name="Patrignani A."/>
            <person name="Gruter S."/>
            <person name="Poveda L."/>
            <person name="Shimizu-Inatsugi R."/>
            <person name="Baeten J."/>
            <person name="Francoijs K.J."/>
            <person name="Nataraja K.N."/>
            <person name="Reddy Y.A.N."/>
            <person name="Phadnis S."/>
            <person name="Ravikumar R.L."/>
            <person name="Schlapbach R."/>
            <person name="Sreeman S.M."/>
            <person name="Shimizu K.K."/>
        </authorList>
    </citation>
    <scope>NUCLEOTIDE SEQUENCE</scope>
</reference>
<name>A0AAV5CLU0_ELECO</name>
<keyword evidence="1" id="KW-0732">Signal</keyword>
<dbReference type="Proteomes" id="UP001054889">
    <property type="component" value="Unassembled WGS sequence"/>
</dbReference>
<dbReference type="AlphaFoldDB" id="A0AAV5CLU0"/>
<reference evidence="2" key="2">
    <citation type="submission" date="2021-12" db="EMBL/GenBank/DDBJ databases">
        <title>Resequencing data analysis of finger millet.</title>
        <authorList>
            <person name="Hatakeyama M."/>
            <person name="Aluri S."/>
            <person name="Balachadran M.T."/>
            <person name="Sivarajan S.R."/>
            <person name="Poveda L."/>
            <person name="Shimizu-Inatsugi R."/>
            <person name="Schlapbach R."/>
            <person name="Sreeman S.M."/>
            <person name="Shimizu K.K."/>
        </authorList>
    </citation>
    <scope>NUCLEOTIDE SEQUENCE</scope>
</reference>
<evidence type="ECO:0000313" key="3">
    <source>
        <dbReference type="Proteomes" id="UP001054889"/>
    </source>
</evidence>
<feature type="chain" id="PRO_5043315951" evidence="1">
    <location>
        <begin position="30"/>
        <end position="81"/>
    </location>
</feature>
<organism evidence="2 3">
    <name type="scientific">Eleusine coracana subsp. coracana</name>
    <dbReference type="NCBI Taxonomy" id="191504"/>
    <lineage>
        <taxon>Eukaryota</taxon>
        <taxon>Viridiplantae</taxon>
        <taxon>Streptophyta</taxon>
        <taxon>Embryophyta</taxon>
        <taxon>Tracheophyta</taxon>
        <taxon>Spermatophyta</taxon>
        <taxon>Magnoliopsida</taxon>
        <taxon>Liliopsida</taxon>
        <taxon>Poales</taxon>
        <taxon>Poaceae</taxon>
        <taxon>PACMAD clade</taxon>
        <taxon>Chloridoideae</taxon>
        <taxon>Cynodonteae</taxon>
        <taxon>Eleusininae</taxon>
        <taxon>Eleusine</taxon>
    </lineage>
</organism>
<dbReference type="PROSITE" id="PS51257">
    <property type="entry name" value="PROKAR_LIPOPROTEIN"/>
    <property type="match status" value="1"/>
</dbReference>
<gene>
    <name evidence="2" type="primary">ga16292</name>
    <name evidence="2" type="ORF">PR202_ga16292</name>
</gene>
<keyword evidence="3" id="KW-1185">Reference proteome</keyword>
<protein>
    <submittedName>
        <fullName evidence="2">Uncharacterized protein</fullName>
    </submittedName>
</protein>
<evidence type="ECO:0000256" key="1">
    <source>
        <dbReference type="SAM" id="SignalP"/>
    </source>
</evidence>
<accession>A0AAV5CLU0</accession>
<dbReference type="EMBL" id="BQKI01000007">
    <property type="protein sequence ID" value="GJM99210.1"/>
    <property type="molecule type" value="Genomic_DNA"/>
</dbReference>
<proteinExistence type="predicted"/>
<comment type="caution">
    <text evidence="2">The sequence shown here is derived from an EMBL/GenBank/DDBJ whole genome shotgun (WGS) entry which is preliminary data.</text>
</comment>